<dbReference type="HAMAP" id="MF_00801">
    <property type="entry name" value="Endonuclease_5"/>
    <property type="match status" value="1"/>
</dbReference>
<evidence type="ECO:0000256" key="6">
    <source>
        <dbReference type="ARBA" id="ARBA00022801"/>
    </source>
</evidence>
<dbReference type="InterPro" id="IPR007581">
    <property type="entry name" value="Endonuclease-V"/>
</dbReference>
<evidence type="ECO:0000256" key="7">
    <source>
        <dbReference type="ARBA" id="ARBA00022842"/>
    </source>
</evidence>
<keyword evidence="6 8" id="KW-0378">Hydrolase</keyword>
<keyword evidence="10" id="KW-1185">Reference proteome</keyword>
<comment type="subcellular location">
    <subcellularLocation>
        <location evidence="2 8">Cytoplasm</location>
    </subcellularLocation>
</comment>
<dbReference type="GO" id="GO:0005737">
    <property type="term" value="C:cytoplasm"/>
    <property type="evidence" value="ECO:0007669"/>
    <property type="project" value="UniProtKB-SubCell"/>
</dbReference>
<dbReference type="GO" id="GO:0016891">
    <property type="term" value="F:RNA endonuclease activity producing 5'-phosphomonoesters, hydrolytic mechanism"/>
    <property type="evidence" value="ECO:0007669"/>
    <property type="project" value="TreeGrafter"/>
</dbReference>
<dbReference type="Proteomes" id="UP000509301">
    <property type="component" value="Chromosome"/>
</dbReference>
<evidence type="ECO:0000256" key="2">
    <source>
        <dbReference type="ARBA" id="ARBA00004496"/>
    </source>
</evidence>
<comment type="function">
    <text evidence="8">DNA repair enzyme involved in the repair of deaminated bases. Selectively cleaves double-stranded DNA at the second phosphodiester bond 3' to a deoxyinosine leaving behind the intact lesion on the nicked DNA.</text>
</comment>
<comment type="similarity">
    <text evidence="8">Belongs to the endonuclease V family.</text>
</comment>
<dbReference type="PANTHER" id="PTHR28511:SF1">
    <property type="entry name" value="ENDONUCLEASE V"/>
    <property type="match status" value="1"/>
</dbReference>
<dbReference type="KEGG" id="mten:GWK48_00650"/>
<keyword evidence="8" id="KW-0227">DNA damage</keyword>
<dbReference type="PANTHER" id="PTHR28511">
    <property type="entry name" value="ENDONUCLEASE V"/>
    <property type="match status" value="1"/>
</dbReference>
<dbReference type="EMBL" id="CP049074">
    <property type="protein sequence ID" value="QKQ99104.1"/>
    <property type="molecule type" value="Genomic_DNA"/>
</dbReference>
<dbReference type="GO" id="GO:0006281">
    <property type="term" value="P:DNA repair"/>
    <property type="evidence" value="ECO:0007669"/>
    <property type="project" value="UniProtKB-UniRule"/>
</dbReference>
<sequence length="197" mass="21919">MEKQDFLYDFLILLQRLVAKQVKFQRLGNVKRVCAVDVAYKGNTGIAVAVCDGDEKEVHKVTGKVSFPYIPGLLFIREAPIMLKALEGTHPELLLVDGHGIAHPRRSGIATVLGVLLEVPTIGIAKSRLVGDIVEENGVKYLVIQGERVGVKQGKYYFSPGNLVTLEDVVQFSRSGYPELLREADKLSKEYRRELEP</sequence>
<dbReference type="CDD" id="cd06559">
    <property type="entry name" value="Endonuclease_V"/>
    <property type="match status" value="1"/>
</dbReference>
<dbReference type="GeneID" id="55640410"/>
<feature type="site" description="Interaction with target DNA" evidence="8">
    <location>
        <position position="69"/>
    </location>
</feature>
<gene>
    <name evidence="8" type="primary">nfi</name>
    <name evidence="9" type="ORF">GWK48_00650</name>
</gene>
<evidence type="ECO:0000256" key="8">
    <source>
        <dbReference type="HAMAP-Rule" id="MF_00801"/>
    </source>
</evidence>
<proteinExistence type="inferred from homology"/>
<accession>A0A6N0NSD3</accession>
<evidence type="ECO:0000256" key="5">
    <source>
        <dbReference type="ARBA" id="ARBA00022759"/>
    </source>
</evidence>
<feature type="binding site" evidence="8">
    <location>
        <position position="97"/>
    </location>
    <ligand>
        <name>Mg(2+)</name>
        <dbReference type="ChEBI" id="CHEBI:18420"/>
    </ligand>
</feature>
<dbReference type="Pfam" id="PF04493">
    <property type="entry name" value="Endonuclease_5"/>
    <property type="match status" value="1"/>
</dbReference>
<dbReference type="GO" id="GO:0000287">
    <property type="term" value="F:magnesium ion binding"/>
    <property type="evidence" value="ECO:0007669"/>
    <property type="project" value="UniProtKB-UniRule"/>
</dbReference>
<keyword evidence="5 8" id="KW-0255">Endonuclease</keyword>
<dbReference type="AlphaFoldDB" id="A0A6N0NSD3"/>
<keyword evidence="7 8" id="KW-0460">Magnesium</keyword>
<comment type="catalytic activity">
    <reaction evidence="1 8">
        <text>Endonucleolytic cleavage at apurinic or apyrimidinic sites to products with a 5'-phosphate.</text>
        <dbReference type="EC" id="3.1.21.7"/>
    </reaction>
</comment>
<dbReference type="GO" id="GO:0003727">
    <property type="term" value="F:single-stranded RNA binding"/>
    <property type="evidence" value="ECO:0007669"/>
    <property type="project" value="TreeGrafter"/>
</dbReference>
<keyword evidence="8" id="KW-0479">Metal-binding</keyword>
<keyword evidence="3 8" id="KW-0963">Cytoplasm</keyword>
<evidence type="ECO:0000256" key="3">
    <source>
        <dbReference type="ARBA" id="ARBA00022490"/>
    </source>
</evidence>
<dbReference type="GO" id="GO:0043737">
    <property type="term" value="F:deoxyribonuclease V activity"/>
    <property type="evidence" value="ECO:0007669"/>
    <property type="project" value="UniProtKB-UniRule"/>
</dbReference>
<comment type="cofactor">
    <cofactor evidence="8">
        <name>Mg(2+)</name>
        <dbReference type="ChEBI" id="CHEBI:18420"/>
    </cofactor>
</comment>
<dbReference type="OrthoDB" id="7885at2157"/>
<name>A0A6N0NSD3_9CREN</name>
<evidence type="ECO:0000256" key="1">
    <source>
        <dbReference type="ARBA" id="ARBA00001835"/>
    </source>
</evidence>
<evidence type="ECO:0000313" key="10">
    <source>
        <dbReference type="Proteomes" id="UP000509301"/>
    </source>
</evidence>
<dbReference type="RefSeq" id="WP_174628675.1">
    <property type="nucleotide sequence ID" value="NZ_CP049074.1"/>
</dbReference>
<evidence type="ECO:0000313" key="9">
    <source>
        <dbReference type="EMBL" id="QKQ99104.1"/>
    </source>
</evidence>
<evidence type="ECO:0000256" key="4">
    <source>
        <dbReference type="ARBA" id="ARBA00022722"/>
    </source>
</evidence>
<dbReference type="Gene3D" id="3.30.2170.10">
    <property type="entry name" value="archaeoglobus fulgidus dsm 4304 superfamily"/>
    <property type="match status" value="1"/>
</dbReference>
<organism evidence="9 10">
    <name type="scientific">Metallosphaera tengchongensis</name>
    <dbReference type="NCBI Taxonomy" id="1532350"/>
    <lineage>
        <taxon>Archaea</taxon>
        <taxon>Thermoproteota</taxon>
        <taxon>Thermoprotei</taxon>
        <taxon>Sulfolobales</taxon>
        <taxon>Sulfolobaceae</taxon>
        <taxon>Metallosphaera</taxon>
    </lineage>
</organism>
<keyword evidence="4 8" id="KW-0540">Nuclease</keyword>
<protein>
    <recommendedName>
        <fullName evidence="8">Endonuclease V</fullName>
        <ecNumber evidence="8">3.1.21.7</ecNumber>
    </recommendedName>
    <alternativeName>
        <fullName evidence="8">Deoxyinosine 3'endonuclease</fullName>
    </alternativeName>
    <alternativeName>
        <fullName evidence="8">Deoxyribonuclease V</fullName>
        <shortName evidence="8">DNase V</shortName>
    </alternativeName>
</protein>
<dbReference type="EC" id="3.1.21.7" evidence="8"/>
<keyword evidence="8" id="KW-0234">DNA repair</keyword>
<reference evidence="9 10" key="1">
    <citation type="submission" date="2020-02" db="EMBL/GenBank/DDBJ databases">
        <title>Comparative genome analysis reveals the metabolism and evolution of the thermophilic archaeal genus Metallosphaera.</title>
        <authorList>
            <person name="Jiang C."/>
        </authorList>
    </citation>
    <scope>NUCLEOTIDE SEQUENCE [LARGE SCALE GENOMIC DNA]</scope>
    <source>
        <strain evidence="9 10">Ric-A</strain>
    </source>
</reference>
<feature type="binding site" evidence="8">
    <location>
        <position position="37"/>
    </location>
    <ligand>
        <name>Mg(2+)</name>
        <dbReference type="ChEBI" id="CHEBI:18420"/>
    </ligand>
</feature>